<evidence type="ECO:0000256" key="2">
    <source>
        <dbReference type="ARBA" id="ARBA00022490"/>
    </source>
</evidence>
<dbReference type="PANTHER" id="PTHR46630:SF1">
    <property type="entry name" value="TETRATRICOPEPTIDE REPEAT PROTEIN 29"/>
    <property type="match status" value="1"/>
</dbReference>
<dbReference type="Gene3D" id="1.25.40.10">
    <property type="entry name" value="Tetratricopeptide repeat domain"/>
    <property type="match status" value="1"/>
</dbReference>
<evidence type="ECO:0000256" key="4">
    <source>
        <dbReference type="ARBA" id="ARBA00022803"/>
    </source>
</evidence>
<comment type="function">
    <text evidence="6">Axonemal protein which is implicated in axonemal and/or peri-axonemal structure assembly and regulates flagellum assembly and beating and therefore sperm motility.</text>
</comment>
<dbReference type="GO" id="GO:0005929">
    <property type="term" value="C:cilium"/>
    <property type="evidence" value="ECO:0007669"/>
    <property type="project" value="TreeGrafter"/>
</dbReference>
<proteinExistence type="predicted"/>
<evidence type="ECO:0000256" key="1">
    <source>
        <dbReference type="ARBA" id="ARBA00004496"/>
    </source>
</evidence>
<dbReference type="Proteomes" id="UP001054945">
    <property type="component" value="Unassembled WGS sequence"/>
</dbReference>
<evidence type="ECO:0000256" key="5">
    <source>
        <dbReference type="ARBA" id="ARBA00040665"/>
    </source>
</evidence>
<keyword evidence="4" id="KW-0802">TPR repeat</keyword>
<accession>A0AAV4X9L0</accession>
<keyword evidence="8" id="KW-1185">Reference proteome</keyword>
<evidence type="ECO:0000313" key="8">
    <source>
        <dbReference type="Proteomes" id="UP001054945"/>
    </source>
</evidence>
<sequence length="205" mass="23043">MHNGNRRRLHKALQVIEVSGKGGIEGGISKSGGSVGDNGFTLISGLVLNFKTYLSLSEECNDAYGICNAHFALSEIYKRLGDLEKSTDALTKCQKQAQENGFWFQKIFSSISYGQLETAKRNYLKAHEYFETSYRTMVISEKIIPNITDLHKLCRVMCGVGRAHRSFNVLISALQAPPEMKMSELLTWRNTGVLFLQKLQRNKTT</sequence>
<protein>
    <recommendedName>
        <fullName evidence="5">Tetratricopeptide repeat protein 29</fullName>
    </recommendedName>
</protein>
<dbReference type="InterPro" id="IPR051476">
    <property type="entry name" value="Bac_ResReg_Asp_Phosphatase"/>
</dbReference>
<reference evidence="7 8" key="1">
    <citation type="submission" date="2021-06" db="EMBL/GenBank/DDBJ databases">
        <title>Caerostris extrusa draft genome.</title>
        <authorList>
            <person name="Kono N."/>
            <person name="Arakawa K."/>
        </authorList>
    </citation>
    <scope>NUCLEOTIDE SEQUENCE [LARGE SCALE GENOMIC DNA]</scope>
</reference>
<keyword evidence="2" id="KW-0963">Cytoplasm</keyword>
<comment type="subcellular location">
    <subcellularLocation>
        <location evidence="1">Cytoplasm</location>
    </subcellularLocation>
</comment>
<comment type="caution">
    <text evidence="7">The sequence shown here is derived from an EMBL/GenBank/DDBJ whole genome shotgun (WGS) entry which is preliminary data.</text>
</comment>
<evidence type="ECO:0000256" key="6">
    <source>
        <dbReference type="ARBA" id="ARBA00044739"/>
    </source>
</evidence>
<dbReference type="AlphaFoldDB" id="A0AAV4X9L0"/>
<dbReference type="GO" id="GO:0003341">
    <property type="term" value="P:cilium movement"/>
    <property type="evidence" value="ECO:0007669"/>
    <property type="project" value="TreeGrafter"/>
</dbReference>
<organism evidence="7 8">
    <name type="scientific">Caerostris extrusa</name>
    <name type="common">Bark spider</name>
    <name type="synonym">Caerostris bankana</name>
    <dbReference type="NCBI Taxonomy" id="172846"/>
    <lineage>
        <taxon>Eukaryota</taxon>
        <taxon>Metazoa</taxon>
        <taxon>Ecdysozoa</taxon>
        <taxon>Arthropoda</taxon>
        <taxon>Chelicerata</taxon>
        <taxon>Arachnida</taxon>
        <taxon>Araneae</taxon>
        <taxon>Araneomorphae</taxon>
        <taxon>Entelegynae</taxon>
        <taxon>Araneoidea</taxon>
        <taxon>Araneidae</taxon>
        <taxon>Caerostris</taxon>
    </lineage>
</organism>
<dbReference type="EMBL" id="BPLR01017400">
    <property type="protein sequence ID" value="GIY91284.1"/>
    <property type="molecule type" value="Genomic_DNA"/>
</dbReference>
<dbReference type="InterPro" id="IPR011990">
    <property type="entry name" value="TPR-like_helical_dom_sf"/>
</dbReference>
<gene>
    <name evidence="7" type="primary">AVEN_166712_1</name>
    <name evidence="7" type="ORF">CEXT_53671</name>
</gene>
<dbReference type="PANTHER" id="PTHR46630">
    <property type="entry name" value="TETRATRICOPEPTIDE REPEAT PROTEIN 29"/>
    <property type="match status" value="1"/>
</dbReference>
<dbReference type="SUPFAM" id="SSF48452">
    <property type="entry name" value="TPR-like"/>
    <property type="match status" value="1"/>
</dbReference>
<dbReference type="GO" id="GO:0005737">
    <property type="term" value="C:cytoplasm"/>
    <property type="evidence" value="ECO:0007669"/>
    <property type="project" value="UniProtKB-SubCell"/>
</dbReference>
<evidence type="ECO:0000256" key="3">
    <source>
        <dbReference type="ARBA" id="ARBA00022737"/>
    </source>
</evidence>
<name>A0AAV4X9L0_CAEEX</name>
<evidence type="ECO:0000313" key="7">
    <source>
        <dbReference type="EMBL" id="GIY91284.1"/>
    </source>
</evidence>
<keyword evidence="3" id="KW-0677">Repeat</keyword>